<evidence type="ECO:0000259" key="3">
    <source>
        <dbReference type="PROSITE" id="PS51293"/>
    </source>
</evidence>
<feature type="coiled-coil region" evidence="1">
    <location>
        <begin position="400"/>
        <end position="427"/>
    </location>
</feature>
<dbReference type="Pfam" id="PF00249">
    <property type="entry name" value="Myb_DNA-binding"/>
    <property type="match status" value="2"/>
</dbReference>
<evidence type="ECO:0000256" key="2">
    <source>
        <dbReference type="SAM" id="MobiDB-lite"/>
    </source>
</evidence>
<organism evidence="4 5">
    <name type="scientific">Lupinus luteus</name>
    <name type="common">European yellow lupine</name>
    <dbReference type="NCBI Taxonomy" id="3873"/>
    <lineage>
        <taxon>Eukaryota</taxon>
        <taxon>Viridiplantae</taxon>
        <taxon>Streptophyta</taxon>
        <taxon>Embryophyta</taxon>
        <taxon>Tracheophyta</taxon>
        <taxon>Spermatophyta</taxon>
        <taxon>Magnoliopsida</taxon>
        <taxon>eudicotyledons</taxon>
        <taxon>Gunneridae</taxon>
        <taxon>Pentapetalae</taxon>
        <taxon>rosids</taxon>
        <taxon>fabids</taxon>
        <taxon>Fabales</taxon>
        <taxon>Fabaceae</taxon>
        <taxon>Papilionoideae</taxon>
        <taxon>50 kb inversion clade</taxon>
        <taxon>genistoids sensu lato</taxon>
        <taxon>core genistoids</taxon>
        <taxon>Genisteae</taxon>
        <taxon>Lupinus</taxon>
    </lineage>
</organism>
<keyword evidence="5" id="KW-1185">Reference proteome</keyword>
<feature type="region of interest" description="Disordered" evidence="2">
    <location>
        <begin position="1045"/>
        <end position="1064"/>
    </location>
</feature>
<dbReference type="CDD" id="cd00167">
    <property type="entry name" value="SANT"/>
    <property type="match status" value="1"/>
</dbReference>
<proteinExistence type="predicted"/>
<accession>A0AAV1VUH3</accession>
<dbReference type="SUPFAM" id="SSF46689">
    <property type="entry name" value="Homeodomain-like"/>
    <property type="match status" value="2"/>
</dbReference>
<dbReference type="InterPro" id="IPR001005">
    <property type="entry name" value="SANT/Myb"/>
</dbReference>
<feature type="region of interest" description="Disordered" evidence="2">
    <location>
        <begin position="186"/>
        <end position="210"/>
    </location>
</feature>
<keyword evidence="1" id="KW-0175">Coiled coil</keyword>
<evidence type="ECO:0000256" key="1">
    <source>
        <dbReference type="SAM" id="Coils"/>
    </source>
</evidence>
<dbReference type="Proteomes" id="UP001497480">
    <property type="component" value="Unassembled WGS sequence"/>
</dbReference>
<feature type="region of interest" description="Disordered" evidence="2">
    <location>
        <begin position="1430"/>
        <end position="1462"/>
    </location>
</feature>
<feature type="compositionally biased region" description="Basic and acidic residues" evidence="2">
    <location>
        <begin position="75"/>
        <end position="85"/>
    </location>
</feature>
<feature type="domain" description="SANT" evidence="3">
    <location>
        <begin position="773"/>
        <end position="824"/>
    </location>
</feature>
<feature type="compositionally biased region" description="Basic and acidic residues" evidence="2">
    <location>
        <begin position="93"/>
        <end position="116"/>
    </location>
</feature>
<dbReference type="PANTHER" id="PTHR47340">
    <property type="entry name" value="DUPLICATED HOMEODOMAIN-LIKE SUPERFAMILY PROTEIN"/>
    <property type="match status" value="1"/>
</dbReference>
<feature type="compositionally biased region" description="Acidic residues" evidence="2">
    <location>
        <begin position="969"/>
        <end position="985"/>
    </location>
</feature>
<gene>
    <name evidence="4" type="ORF">LLUT_LOCUS1693</name>
</gene>
<dbReference type="Gene3D" id="1.20.58.1880">
    <property type="match status" value="1"/>
</dbReference>
<reference evidence="4 5" key="1">
    <citation type="submission" date="2024-03" db="EMBL/GenBank/DDBJ databases">
        <authorList>
            <person name="Martinez-Hernandez J."/>
        </authorList>
    </citation>
    <scope>NUCLEOTIDE SEQUENCE [LARGE SCALE GENOMIC DNA]</scope>
</reference>
<sequence>MPPESLPWDRKEFFKERKHERSQSLGSLARWRDSSHHRDFTRWGSPDFRTTPGHGKQGGWHLFSEESGHGYGVSRSRDKILEADSKPSSVSRGDGRYGKYNRENRGPFGQRDWRGHSLETTSNSLNLSKRPADVKNDFVNTWDQHHSKDQHDNMCGVNGFGTGPRYGRGKSLGSIDWKPLKWTRSGGLSSRGPGFRHCSRSRSMGGEDSYEVKIESQSRNGTTNESHSSKVAACMTYSAPSDDKACRKKPRLNWGEGLAKYEKKKVDGPDVCANKGSPVSNMEPFNNLSPHNTGHKSPKVSGFSEFASPATPPSVACSSSPGVGGKTVTADNDVSNLTVSAVPGFQNHLQRFSFNLEKLDIDSLNDMGASITELIQCDDPRSVDSGPVSSSAMDKLLIWKADISKVIERTESEIDSLETELKSLKSESGDRCLCPAPALGSQMVCHNDKPCEEYAVVSDKVLWPESLKIISSGELLVDKKPLSTNLHSSHENGKEEDIDTPGTSTSKFEEPLPLTKVVSSCDTRTYDNFSRDLDAMQPTGVKCLGPSATKEVACLSACGDGDTSMEAKDGMDASSGSSLCLSSEDILYNTIISSNKESADRACGVFANLLPKECCKIGNTGGSSDSLSHTFVMEKFVERNRFARFKEKVITLKFKALRQLWKEDMRLLSMRKCRPKSHKRHELSVRSNCNGIRKNRSTIRPRFSFPGDHISLVPTSEILNYTSKLLSEPKVEVQRNTLKMPALILDEKEKMVSKFISSNGLVEDPLAIEKERTMINPWTAEEREIYLDKYAVFGKDFRKIASFLDHKTTADCVEFYYKNHKSECFEKLKKQYVGKLGKSFSAKTDMMTSSRKWNHEVDAASLEILSAASVMVDGISSNKRMHAGSLLRGYGNVKASRADDSITGRSAKIDTIGDERETVAADVLAGICGSISYEASITTSADLVVGGMDRKFLEAKPLCEQPLIPDVTQNDDDGTCSDESCGEMDPTEWADEEKASFLQAVSSFGKDFTKISQCVGRSQEQCKVFFSKARKCLGLELMHSVSENAGSPVNDDVNDGGSGTDDGGVVETCSADGTDKFGMKTDEDIPSFIINTYHADSPAVKGRKLSVELKKIKEINGAKVDHEDVNVVSDTCANKTEPKVGSDGSDVMLYSSVKSCSVSGKAAIIMSDNTEVGKGKADKTGDANTGLISAQEIFEPCKSNSVDEDRLVSDVFSGGPENELGRQRVTSIRHLDDRDDKCEADTGAVAKLKGSVHGSSTTVHATLSSVGNSCSLLSFDTENKHVSVGRPHMSAFSLEDHYATANSLLQNTAAANVKCKKTAVQDRLSSTSDFQGSGNMHCHSSISNGDHQLPIPGNHVEAISILRGYPLQVPIKKEVSGDMNCSSSATELPLLSKNDDQLGDQFKTRLQHLPGSEEPSRNGDVKLFGKILTNPSSTQIPNLTSKSSEEKGTHHSKLSSKSSGHHNADENLKILKFDRNDYLGLENVPLRSYDYRDGNGVQTCLSSLSDSAILLAKYPAAFGNYSTPSAKLEQQSLQAFARNNERHLNGAFAFTTRDINGSNALIDYQMFRSREGLKAQPFMVDAKHRQDLFSELQRRNGFESISSLQHQGRAMVGMNSIGRPGILMGGVSDPVAAIKMHYPNSDTYGSQSGSIARNDESWGGKGDLGSFLSARVGKCLSDFPATD</sequence>
<evidence type="ECO:0000313" key="5">
    <source>
        <dbReference type="Proteomes" id="UP001497480"/>
    </source>
</evidence>
<dbReference type="PANTHER" id="PTHR47340:SF1">
    <property type="entry name" value="DUPLICATED HOMEODOMAIN-LIKE SUPERFAMILY PROTEIN"/>
    <property type="match status" value="1"/>
</dbReference>
<feature type="compositionally biased region" description="Polar residues" evidence="2">
    <location>
        <begin position="1430"/>
        <end position="1442"/>
    </location>
</feature>
<dbReference type="EMBL" id="CAXHTB010000001">
    <property type="protein sequence ID" value="CAL0300633.1"/>
    <property type="molecule type" value="Genomic_DNA"/>
</dbReference>
<feature type="region of interest" description="Disordered" evidence="2">
    <location>
        <begin position="964"/>
        <end position="985"/>
    </location>
</feature>
<feature type="region of interest" description="Disordered" evidence="2">
    <location>
        <begin position="484"/>
        <end position="509"/>
    </location>
</feature>
<dbReference type="SMART" id="SM00717">
    <property type="entry name" value="SANT"/>
    <property type="match status" value="2"/>
</dbReference>
<dbReference type="Gene3D" id="1.10.10.60">
    <property type="entry name" value="Homeodomain-like"/>
    <property type="match status" value="1"/>
</dbReference>
<evidence type="ECO:0000313" key="4">
    <source>
        <dbReference type="EMBL" id="CAL0300633.1"/>
    </source>
</evidence>
<feature type="domain" description="SANT" evidence="3">
    <location>
        <begin position="987"/>
        <end position="1034"/>
    </location>
</feature>
<dbReference type="InterPro" id="IPR009057">
    <property type="entry name" value="Homeodomain-like_sf"/>
</dbReference>
<dbReference type="InterPro" id="IPR017884">
    <property type="entry name" value="SANT_dom"/>
</dbReference>
<name>A0AAV1VUH3_LUPLU</name>
<dbReference type="PROSITE" id="PS51293">
    <property type="entry name" value="SANT"/>
    <property type="match status" value="2"/>
</dbReference>
<protein>
    <recommendedName>
        <fullName evidence="3">SANT domain-containing protein</fullName>
    </recommendedName>
</protein>
<comment type="caution">
    <text evidence="4">The sequence shown here is derived from an EMBL/GenBank/DDBJ whole genome shotgun (WGS) entry which is preliminary data.</text>
</comment>
<feature type="region of interest" description="Disordered" evidence="2">
    <location>
        <begin position="42"/>
        <end position="116"/>
    </location>
</feature>